<gene>
    <name evidence="2" type="ORF">M6B22_06245</name>
</gene>
<dbReference type="Proteomes" id="UP001164693">
    <property type="component" value="Chromosome"/>
</dbReference>
<evidence type="ECO:0000313" key="3">
    <source>
        <dbReference type="Proteomes" id="UP001164693"/>
    </source>
</evidence>
<dbReference type="PANTHER" id="PTHR42870:SF1">
    <property type="entry name" value="NON-SPECIFIC LIPID-TRANSFER PROTEIN-LIKE 2"/>
    <property type="match status" value="1"/>
</dbReference>
<dbReference type="Pfam" id="PF22691">
    <property type="entry name" value="Thiolase_C_1"/>
    <property type="match status" value="1"/>
</dbReference>
<dbReference type="EMBL" id="CP097463">
    <property type="protein sequence ID" value="WAX58362.1"/>
    <property type="molecule type" value="Genomic_DNA"/>
</dbReference>
<accession>A0ABY7K0M5</accession>
<evidence type="ECO:0000313" key="2">
    <source>
        <dbReference type="EMBL" id="WAX58362.1"/>
    </source>
</evidence>
<dbReference type="InterPro" id="IPR055140">
    <property type="entry name" value="Thiolase_C_2"/>
</dbReference>
<dbReference type="InterPro" id="IPR002155">
    <property type="entry name" value="Thiolase"/>
</dbReference>
<dbReference type="PANTHER" id="PTHR42870">
    <property type="entry name" value="ACETYL-COA C-ACETYLTRANSFERASE"/>
    <property type="match status" value="1"/>
</dbReference>
<keyword evidence="3" id="KW-1185">Reference proteome</keyword>
<name>A0ABY7K0M5_9ACTN</name>
<protein>
    <recommendedName>
        <fullName evidence="1">Thiolase C-terminal domain-containing protein</fullName>
    </recommendedName>
</protein>
<feature type="domain" description="Thiolase C-terminal" evidence="1">
    <location>
        <begin position="264"/>
        <end position="378"/>
    </location>
</feature>
<organism evidence="2 3">
    <name type="scientific">Jatrophihabitans cynanchi</name>
    <dbReference type="NCBI Taxonomy" id="2944128"/>
    <lineage>
        <taxon>Bacteria</taxon>
        <taxon>Bacillati</taxon>
        <taxon>Actinomycetota</taxon>
        <taxon>Actinomycetes</taxon>
        <taxon>Jatrophihabitantales</taxon>
        <taxon>Jatrophihabitantaceae</taxon>
        <taxon>Jatrophihabitans</taxon>
    </lineage>
</organism>
<dbReference type="InterPro" id="IPR016039">
    <property type="entry name" value="Thiolase-like"/>
</dbReference>
<dbReference type="PIRSF" id="PIRSF000429">
    <property type="entry name" value="Ac-CoA_Ac_transf"/>
    <property type="match status" value="1"/>
</dbReference>
<evidence type="ECO:0000259" key="1">
    <source>
        <dbReference type="Pfam" id="PF22691"/>
    </source>
</evidence>
<dbReference type="SUPFAM" id="SSF53901">
    <property type="entry name" value="Thiolase-like"/>
    <property type="match status" value="2"/>
</dbReference>
<dbReference type="Gene3D" id="3.40.47.10">
    <property type="match status" value="1"/>
</dbReference>
<dbReference type="NCBIfam" id="NF005892">
    <property type="entry name" value="PRK07855.1"/>
    <property type="match status" value="1"/>
</dbReference>
<sequence length="386" mass="40677">MTAEITPVIAGIGATEFSTSSGRSNMSLAVEAISRAMADAGLDSRQIGGLVTFSVDPNDPVSTATALGLSELTYFSITPYGGGGGCASVQDAAMAVRAGLADVVVAYRAANLRSGTRYGRPGPLTTSPAENLYLPYGLVTPAQRATLLTTRYLSDFGLTNQDLAPVAVTQRQYAATNPKARFFKRPITVEDHQNSPWIVEPALRLFDCCLETDGGVAVVVTRADLAATLDCTPVEILATARAMIGGTGGILKNFYRPRIYELPETRAVARQLFDASGLRPSDIDVAQFYDHFSPFVLLQLEAFGFCEDGTSATFVADGQTRIDGRLPVNTHGGHLSEGYLHGMNAITEAVRQLTGNAANQVDSARHALVSSGPGLATSGLILRAAA</sequence>
<dbReference type="RefSeq" id="WP_269444910.1">
    <property type="nucleotide sequence ID" value="NZ_CP097463.1"/>
</dbReference>
<dbReference type="CDD" id="cd00829">
    <property type="entry name" value="SCP-x_thiolase"/>
    <property type="match status" value="1"/>
</dbReference>
<reference evidence="2" key="1">
    <citation type="submission" date="2022-05" db="EMBL/GenBank/DDBJ databases">
        <title>Jatrophihabitans sp. SB3-54 whole genome sequence.</title>
        <authorList>
            <person name="Suh M.K."/>
            <person name="Eom M.K."/>
            <person name="Kim J.S."/>
            <person name="Kim H.S."/>
            <person name="Do H.E."/>
            <person name="Shin Y.K."/>
            <person name="Lee J.-S."/>
        </authorList>
    </citation>
    <scope>NUCLEOTIDE SEQUENCE</scope>
    <source>
        <strain evidence="2">SB3-54</strain>
    </source>
</reference>
<proteinExistence type="predicted"/>